<dbReference type="InterPro" id="IPR049359">
    <property type="entry name" value="T6SS_TssR-like_dom_2"/>
</dbReference>
<organism evidence="5 6">
    <name type="scientific">Elizabethkingia meningoseptica</name>
    <name type="common">Chryseobacterium meningosepticum</name>
    <dbReference type="NCBI Taxonomy" id="238"/>
    <lineage>
        <taxon>Bacteria</taxon>
        <taxon>Pseudomonadati</taxon>
        <taxon>Bacteroidota</taxon>
        <taxon>Flavobacteriia</taxon>
        <taxon>Flavobacteriales</taxon>
        <taxon>Weeksellaceae</taxon>
        <taxon>Elizabethkingia</taxon>
    </lineage>
</organism>
<gene>
    <name evidence="5" type="ORF">BMF97_05980</name>
</gene>
<dbReference type="InterPro" id="IPR049358">
    <property type="entry name" value="T6SS_TssR-like_C"/>
</dbReference>
<feature type="domain" description="Type VI secretion system TssR-like second" evidence="2">
    <location>
        <begin position="143"/>
        <end position="226"/>
    </location>
</feature>
<proteinExistence type="predicted"/>
<dbReference type="InterPro" id="IPR040530">
    <property type="entry name" value="T6SS_TssR-like_N"/>
</dbReference>
<evidence type="ECO:0000259" key="3">
    <source>
        <dbReference type="Pfam" id="PF20781"/>
    </source>
</evidence>
<dbReference type="OrthoDB" id="908406at2"/>
<evidence type="ECO:0000313" key="6">
    <source>
        <dbReference type="Proteomes" id="UP000188947"/>
    </source>
</evidence>
<dbReference type="eggNOG" id="COG2304">
    <property type="taxonomic scope" value="Bacteria"/>
</dbReference>
<evidence type="ECO:0000259" key="1">
    <source>
        <dbReference type="Pfam" id="PF17643"/>
    </source>
</evidence>
<protein>
    <recommendedName>
        <fullName evidence="7">VWA domain-containing protein</fullName>
    </recommendedName>
</protein>
<keyword evidence="6" id="KW-1185">Reference proteome</keyword>
<dbReference type="Pfam" id="PF17643">
    <property type="entry name" value="TssR"/>
    <property type="match status" value="1"/>
</dbReference>
<dbReference type="SUPFAM" id="SSF53300">
    <property type="entry name" value="vWA-like"/>
    <property type="match status" value="1"/>
</dbReference>
<dbReference type="EMBL" id="MPOG01000007">
    <property type="protein sequence ID" value="OOH96811.1"/>
    <property type="molecule type" value="Genomic_DNA"/>
</dbReference>
<dbReference type="RefSeq" id="WP_077564436.1">
    <property type="nucleotide sequence ID" value="NZ_CP016378.1"/>
</dbReference>
<dbReference type="AlphaFoldDB" id="A0A1T3FK33"/>
<evidence type="ECO:0000313" key="5">
    <source>
        <dbReference type="EMBL" id="OOH96811.1"/>
    </source>
</evidence>
<evidence type="ECO:0008006" key="7">
    <source>
        <dbReference type="Google" id="ProtNLM"/>
    </source>
</evidence>
<sequence length="791" mass="89485">MKTTISALYLFGTAFCITGCQVRVPSVKTPEPNYYGSIEQTMVINGFPKEASPWIAFSDRSKNRAFLKKDKNESPKEIKFLEPLMVLDHNKSDRLIKVAEYNPDALMKKIPGKSVKSYGWISEDNLLLWDNALRDRTTGFIMKAAIVPSSNDVIKNTGTYIKNDSAVVYSSPNFAEPLKVKIPVGQLVYVYKKAADNKGYLVGKTPKINLENPDKDVYGWVSAGMLSTWGERSAIRLDSNFDYSKFPLLGVYSSLPEYTDEKPIVPITDAANRNEIENIFPTSTTLNKNTTKYFTNAFDYSQNYIFNVLGEKLSFNRYKEITRKNKNLNIVFAIDISAENRAYSPVAKSIIQDMQMKVKKLSYYKNVKYSVVLYKNNTCGSNVIASVLSSDTSGLFKYIDDKTIEMRCEGVGGQPVNEALGTAGQLLSTVPDETNLIVLVGSTASTNINSQNTVRFISKAKAKIIAYQTRSGVSDMYNDFVLLAENTVGTTARNITELNKEKIADQSLIMNKNNFNFVESDLGVYSLDYPKNSMTQGFVIYPKKREDNSNTFLIKALDSLLLQVTDENKATDKSLTAYFKTDIGSNKTYLDGRYSYMFPGVANPLPSSFASKLVTYNYPSVASGYLPIDLRRSNQGVQKGILISEKEYEALRNLYDRIYKATEPDSKNFSQSRAISRYVDILRKYNPTLEEVYSGKLYDQPMRMAVASSTGFDNSDEEIMSKFILSAWKDRKTIDKETVRAYFKNYKELENRLLENRNNPLYKIEQNGTTFYWLNEYFMPFVSVNKAAAEK</sequence>
<feature type="domain" description="Type VI secretion system TssR-like C-terminal" evidence="3">
    <location>
        <begin position="638"/>
        <end position="778"/>
    </location>
</feature>
<reference evidence="5 6" key="1">
    <citation type="submission" date="2016-11" db="EMBL/GenBank/DDBJ databases">
        <title>Genome sequence and comparative genomic analysis of clinical strain Elizabethkingia meningoseptica 61421 PRCM.</title>
        <authorList>
            <person name="Wang M."/>
            <person name="Hu S."/>
            <person name="Cao L."/>
            <person name="Jiang T."/>
            <person name="Zhou Y."/>
            <person name="Ming D."/>
        </authorList>
    </citation>
    <scope>NUCLEOTIDE SEQUENCE [LARGE SCALE GENOMIC DNA]</scope>
    <source>
        <strain evidence="5 6">61421 PRCM</strain>
    </source>
</reference>
<dbReference type="STRING" id="238.BBD35_16130"/>
<evidence type="ECO:0000259" key="4">
    <source>
        <dbReference type="Pfam" id="PF20782"/>
    </source>
</evidence>
<evidence type="ECO:0000259" key="2">
    <source>
        <dbReference type="Pfam" id="PF20780"/>
    </source>
</evidence>
<dbReference type="Pfam" id="PF20782">
    <property type="entry name" value="TssR_VWA"/>
    <property type="match status" value="1"/>
</dbReference>
<comment type="caution">
    <text evidence="5">The sequence shown here is derived from an EMBL/GenBank/DDBJ whole genome shotgun (WGS) entry which is preliminary data.</text>
</comment>
<dbReference type="Proteomes" id="UP000188947">
    <property type="component" value="Unassembled WGS sequence"/>
</dbReference>
<dbReference type="InterPro" id="IPR036465">
    <property type="entry name" value="vWFA_dom_sf"/>
</dbReference>
<feature type="domain" description="Type VI secretion system TssR-like N-terminal barrel" evidence="1">
    <location>
        <begin position="28"/>
        <end position="128"/>
    </location>
</feature>
<accession>A0A1T3FK33</accession>
<dbReference type="Pfam" id="PF20781">
    <property type="entry name" value="TssR_C"/>
    <property type="match status" value="1"/>
</dbReference>
<feature type="domain" description="Type VI secretion system TssR-like VWA" evidence="4">
    <location>
        <begin position="285"/>
        <end position="581"/>
    </location>
</feature>
<dbReference type="Pfam" id="PF20780">
    <property type="entry name" value="TssR_M"/>
    <property type="match status" value="1"/>
</dbReference>
<dbReference type="InterPro" id="IPR049360">
    <property type="entry name" value="T6SS_TssR-like_VWA"/>
</dbReference>
<name>A0A1T3FK33_ELIME</name>